<dbReference type="InterPro" id="IPR037523">
    <property type="entry name" value="VOC_core"/>
</dbReference>
<proteinExistence type="predicted"/>
<feature type="domain" description="VOC" evidence="1">
    <location>
        <begin position="13"/>
        <end position="139"/>
    </location>
</feature>
<dbReference type="AlphaFoldDB" id="Q2SMR0"/>
<dbReference type="EC" id="4.4.1.5" evidence="2"/>
<name>Q2SMR0_HAHCH</name>
<gene>
    <name evidence="2" type="primary">gloA1</name>
    <name evidence="2" type="ordered locus">HCH_01189</name>
</gene>
<protein>
    <submittedName>
        <fullName evidence="2">Lactoylglutathione lyase</fullName>
        <ecNumber evidence="2">4.4.1.5</ecNumber>
    </submittedName>
</protein>
<dbReference type="Gene3D" id="3.10.180.10">
    <property type="entry name" value="2,3-Dihydroxybiphenyl 1,2-Dioxygenase, domain 1"/>
    <property type="match status" value="1"/>
</dbReference>
<dbReference type="SUPFAM" id="SSF54593">
    <property type="entry name" value="Glyoxalase/Bleomycin resistance protein/Dihydroxybiphenyl dioxygenase"/>
    <property type="match status" value="1"/>
</dbReference>
<keyword evidence="3" id="KW-1185">Reference proteome</keyword>
<sequence>MTSASVNRVTPMYINHVLIRSKDLTAMTTFLVEVIGLRNGDRPGFRFPGAWLYSDDRPIVHLVGADASDEEQAAYLGDNALEGRGAIDHVALAGADYEQLLTRLRHHGATYNERTVPASREHQVFVEGPEGLKLELLFAEDKTPYPS</sequence>
<dbReference type="RefSeq" id="WP_011395137.1">
    <property type="nucleotide sequence ID" value="NC_007645.1"/>
</dbReference>
<dbReference type="OrthoDB" id="9804944at2"/>
<dbReference type="Pfam" id="PF00903">
    <property type="entry name" value="Glyoxalase"/>
    <property type="match status" value="1"/>
</dbReference>
<evidence type="ECO:0000313" key="3">
    <source>
        <dbReference type="Proteomes" id="UP000000238"/>
    </source>
</evidence>
<dbReference type="PROSITE" id="PS51819">
    <property type="entry name" value="VOC"/>
    <property type="match status" value="1"/>
</dbReference>
<dbReference type="KEGG" id="hch:HCH_01189"/>
<dbReference type="Proteomes" id="UP000000238">
    <property type="component" value="Chromosome"/>
</dbReference>
<dbReference type="eggNOG" id="COG0346">
    <property type="taxonomic scope" value="Bacteria"/>
</dbReference>
<keyword evidence="2" id="KW-0456">Lyase</keyword>
<dbReference type="STRING" id="349521.HCH_01189"/>
<dbReference type="PANTHER" id="PTHR46142">
    <property type="match status" value="1"/>
</dbReference>
<dbReference type="InterPro" id="IPR029068">
    <property type="entry name" value="Glyas_Bleomycin-R_OHBP_Dase"/>
</dbReference>
<dbReference type="InterPro" id="IPR004360">
    <property type="entry name" value="Glyas_Fos-R_dOase_dom"/>
</dbReference>
<dbReference type="EMBL" id="CP000155">
    <property type="protein sequence ID" value="ABC28064.1"/>
    <property type="molecule type" value="Genomic_DNA"/>
</dbReference>
<dbReference type="HOGENOM" id="CLU_046006_12_4_6"/>
<organism evidence="2 3">
    <name type="scientific">Hahella chejuensis (strain KCTC 2396)</name>
    <dbReference type="NCBI Taxonomy" id="349521"/>
    <lineage>
        <taxon>Bacteria</taxon>
        <taxon>Pseudomonadati</taxon>
        <taxon>Pseudomonadota</taxon>
        <taxon>Gammaproteobacteria</taxon>
        <taxon>Oceanospirillales</taxon>
        <taxon>Hahellaceae</taxon>
        <taxon>Hahella</taxon>
    </lineage>
</organism>
<evidence type="ECO:0000259" key="1">
    <source>
        <dbReference type="PROSITE" id="PS51819"/>
    </source>
</evidence>
<dbReference type="PANTHER" id="PTHR46142:SF3">
    <property type="entry name" value="F18B13.24 PROTEIN"/>
    <property type="match status" value="1"/>
</dbReference>
<dbReference type="GO" id="GO:0004462">
    <property type="term" value="F:lactoylglutathione lyase activity"/>
    <property type="evidence" value="ECO:0007669"/>
    <property type="project" value="UniProtKB-EC"/>
</dbReference>
<reference evidence="2 3" key="1">
    <citation type="journal article" date="2005" name="Nucleic Acids Res.">
        <title>Genomic blueprint of Hahella chejuensis, a marine microbe producing an algicidal agent.</title>
        <authorList>
            <person name="Jeong H."/>
            <person name="Yim J.H."/>
            <person name="Lee C."/>
            <person name="Choi S.-H."/>
            <person name="Park Y.K."/>
            <person name="Yoon S.H."/>
            <person name="Hur C.-G."/>
            <person name="Kang H.-Y."/>
            <person name="Kim D."/>
            <person name="Lee H.H."/>
            <person name="Park K.H."/>
            <person name="Park S.-H."/>
            <person name="Park H.-S."/>
            <person name="Lee H.K."/>
            <person name="Oh T.K."/>
            <person name="Kim J.F."/>
        </authorList>
    </citation>
    <scope>NUCLEOTIDE SEQUENCE [LARGE SCALE GENOMIC DNA]</scope>
    <source>
        <strain evidence="2 3">KCTC 2396</strain>
    </source>
</reference>
<accession>Q2SMR0</accession>
<evidence type="ECO:0000313" key="2">
    <source>
        <dbReference type="EMBL" id="ABC28064.1"/>
    </source>
</evidence>